<evidence type="ECO:0000313" key="1">
    <source>
        <dbReference type="EMBL" id="AJW30451.1"/>
    </source>
</evidence>
<organism evidence="1">
    <name type="scientific">Prochlorococcus marinus str. P0902-H212</name>
    <dbReference type="NCBI Taxonomy" id="1620696"/>
    <lineage>
        <taxon>Bacteria</taxon>
        <taxon>Bacillati</taxon>
        <taxon>Cyanobacteriota</taxon>
        <taxon>Cyanophyceae</taxon>
        <taxon>Synechococcales</taxon>
        <taxon>Prochlorococcaceae</taxon>
        <taxon>Prochlorococcus</taxon>
    </lineage>
</organism>
<dbReference type="EMBL" id="KJ947870">
    <property type="protein sequence ID" value="AJW30451.1"/>
    <property type="molecule type" value="Genomic_DNA"/>
</dbReference>
<reference evidence="1" key="1">
    <citation type="submission" date="2014-06" db="EMBL/GenBank/DDBJ databases">
        <authorList>
            <person name="Berube P.M."/>
        </authorList>
    </citation>
    <scope>NUCLEOTIDE SEQUENCE</scope>
    <source>
        <strain evidence="1">P0902-H212</strain>
    </source>
</reference>
<gene>
    <name evidence="1" type="ORF">FA02_0183</name>
</gene>
<name>A0A0D5A2N7_PROMR</name>
<accession>A0A0D5A2N7</accession>
<proteinExistence type="predicted"/>
<dbReference type="AlphaFoldDB" id="A0A0D5A2N7"/>
<sequence>MSNLGEKKVYRWVLLKHIGSPDDIKGIHFDLLLEDKELCRTWRLTDIPLLDGPYVDFVFIEPHNLYWLDTEEKVVSGNRGVATRIKNGIFLQPLAPIENGFLNLSLEWEGVESHLVMDKYGCRIFRKRY</sequence>
<protein>
    <submittedName>
        <fullName evidence="1">Uncharacterized protein</fullName>
    </submittedName>
</protein>